<dbReference type="Pfam" id="PF08240">
    <property type="entry name" value="ADH_N"/>
    <property type="match status" value="1"/>
</dbReference>
<feature type="domain" description="Enoyl reductase (ER)" evidence="1">
    <location>
        <begin position="16"/>
        <end position="351"/>
    </location>
</feature>
<proteinExistence type="predicted"/>
<evidence type="ECO:0000313" key="3">
    <source>
        <dbReference type="Proteomes" id="UP001610334"/>
    </source>
</evidence>
<dbReference type="SUPFAM" id="SSF51735">
    <property type="entry name" value="NAD(P)-binding Rossmann-fold domains"/>
    <property type="match status" value="1"/>
</dbReference>
<dbReference type="Pfam" id="PF13602">
    <property type="entry name" value="ADH_zinc_N_2"/>
    <property type="match status" value="1"/>
</dbReference>
<dbReference type="PANTHER" id="PTHR11695">
    <property type="entry name" value="ALCOHOL DEHYDROGENASE RELATED"/>
    <property type="match status" value="1"/>
</dbReference>
<reference evidence="2 3" key="1">
    <citation type="submission" date="2024-07" db="EMBL/GenBank/DDBJ databases">
        <title>Section-level genome sequencing and comparative genomics of Aspergillus sections Usti and Cavernicolus.</title>
        <authorList>
            <consortium name="Lawrence Berkeley National Laboratory"/>
            <person name="Nybo J.L."/>
            <person name="Vesth T.C."/>
            <person name="Theobald S."/>
            <person name="Frisvad J.C."/>
            <person name="Larsen T.O."/>
            <person name="Kjaerboelling I."/>
            <person name="Rothschild-Mancinelli K."/>
            <person name="Lyhne E.K."/>
            <person name="Kogle M.E."/>
            <person name="Barry K."/>
            <person name="Clum A."/>
            <person name="Na H."/>
            <person name="Ledsgaard L."/>
            <person name="Lin J."/>
            <person name="Lipzen A."/>
            <person name="Kuo A."/>
            <person name="Riley R."/>
            <person name="Mondo S."/>
            <person name="Labutti K."/>
            <person name="Haridas S."/>
            <person name="Pangalinan J."/>
            <person name="Salamov A.A."/>
            <person name="Simmons B.A."/>
            <person name="Magnuson J.K."/>
            <person name="Chen J."/>
            <person name="Drula E."/>
            <person name="Henrissat B."/>
            <person name="Wiebenga A."/>
            <person name="Lubbers R.J."/>
            <person name="Gomes A.C."/>
            <person name="Makela M.R."/>
            <person name="Stajich J."/>
            <person name="Grigoriev I.V."/>
            <person name="Mortensen U.H."/>
            <person name="De Vries R.P."/>
            <person name="Baker S.E."/>
            <person name="Andersen M.R."/>
        </authorList>
    </citation>
    <scope>NUCLEOTIDE SEQUENCE [LARGE SCALE GENOMIC DNA]</scope>
    <source>
        <strain evidence="2 3">CBS 588.65</strain>
    </source>
</reference>
<organism evidence="2 3">
    <name type="scientific">Aspergillus granulosus</name>
    <dbReference type="NCBI Taxonomy" id="176169"/>
    <lineage>
        <taxon>Eukaryota</taxon>
        <taxon>Fungi</taxon>
        <taxon>Dikarya</taxon>
        <taxon>Ascomycota</taxon>
        <taxon>Pezizomycotina</taxon>
        <taxon>Eurotiomycetes</taxon>
        <taxon>Eurotiomycetidae</taxon>
        <taxon>Eurotiales</taxon>
        <taxon>Aspergillaceae</taxon>
        <taxon>Aspergillus</taxon>
        <taxon>Aspergillus subgen. Nidulantes</taxon>
    </lineage>
</organism>
<gene>
    <name evidence="2" type="ORF">BJX63DRAFT_420989</name>
</gene>
<keyword evidence="3" id="KW-1185">Reference proteome</keyword>
<dbReference type="InterPro" id="IPR020843">
    <property type="entry name" value="ER"/>
</dbReference>
<evidence type="ECO:0000313" key="2">
    <source>
        <dbReference type="EMBL" id="KAL2813991.1"/>
    </source>
</evidence>
<accession>A0ABR4HES6</accession>
<dbReference type="Gene3D" id="3.90.180.10">
    <property type="entry name" value="Medium-chain alcohol dehydrogenases, catalytic domain"/>
    <property type="match status" value="1"/>
</dbReference>
<evidence type="ECO:0000259" key="1">
    <source>
        <dbReference type="SMART" id="SM00829"/>
    </source>
</evidence>
<comment type="caution">
    <text evidence="2">The sequence shown here is derived from an EMBL/GenBank/DDBJ whole genome shotgun (WGS) entry which is preliminary data.</text>
</comment>
<dbReference type="PANTHER" id="PTHR11695:SF294">
    <property type="entry name" value="RETICULON-4-INTERACTING PROTEIN 1, MITOCHONDRIAL"/>
    <property type="match status" value="1"/>
</dbReference>
<dbReference type="SMART" id="SM00829">
    <property type="entry name" value="PKS_ER"/>
    <property type="match status" value="1"/>
</dbReference>
<dbReference type="InterPro" id="IPR013154">
    <property type="entry name" value="ADH-like_N"/>
</dbReference>
<dbReference type="EMBL" id="JBFXLT010000036">
    <property type="protein sequence ID" value="KAL2813991.1"/>
    <property type="molecule type" value="Genomic_DNA"/>
</dbReference>
<dbReference type="InterPro" id="IPR011032">
    <property type="entry name" value="GroES-like_sf"/>
</dbReference>
<dbReference type="InterPro" id="IPR050700">
    <property type="entry name" value="YIM1/Zinc_Alcohol_DH_Fams"/>
</dbReference>
<name>A0ABR4HES6_9EURO</name>
<dbReference type="InterPro" id="IPR036291">
    <property type="entry name" value="NAD(P)-bd_dom_sf"/>
</dbReference>
<dbReference type="Gene3D" id="3.40.50.720">
    <property type="entry name" value="NAD(P)-binding Rossmann-like Domain"/>
    <property type="match status" value="1"/>
</dbReference>
<dbReference type="CDD" id="cd05289">
    <property type="entry name" value="MDR_like_2"/>
    <property type="match status" value="1"/>
</dbReference>
<sequence length="359" mass="39134">MLSVGINSHCKPFEYQLLEFPRPEITEPTDVIIKVHAASVNPVDVKKADGIFKLALKDSFPYKIGYDASGTVTDIGSGVARVKVGDAVYVRLPESHRGAWSEYAVCPESYVALKPPSLSFEDAASIPLAAMTAFQALKKYDGDLTGKTVFVPAGLGGTGLVACQLAKHVFHAGKVITTVSTSKVPKVPELLGEGTVDEIIDYKKTDPKTTIAHGSVDFLFDTTGVAMEYLCLMRPKTSCIISISTAPSGTQLQNSGVMRLPHQPTIPFVPRLVLNTMDSIRRLRAWRYGVSYSYMFLEPSGEDLDILRGYAEEGRLRTIVGTIVDMRDIEEVRKACQVVYSNQGGLGKTVIRVSRPETN</sequence>
<dbReference type="SUPFAM" id="SSF50129">
    <property type="entry name" value="GroES-like"/>
    <property type="match status" value="1"/>
</dbReference>
<dbReference type="Proteomes" id="UP001610334">
    <property type="component" value="Unassembled WGS sequence"/>
</dbReference>
<protein>
    <submittedName>
        <fullName evidence="2">Chaperonin 10-like protein</fullName>
    </submittedName>
</protein>